<dbReference type="InterPro" id="IPR007630">
    <property type="entry name" value="RNA_pol_sigma70_r4"/>
</dbReference>
<keyword evidence="3 5" id="KW-0238">DNA-binding</keyword>
<dbReference type="PIRSF" id="PIRSF000770">
    <property type="entry name" value="RNA_pol_sigma-SigE/K"/>
    <property type="match status" value="1"/>
</dbReference>
<comment type="function">
    <text evidence="5">Sigma factors are initiation factors that promote the attachment of RNA polymerase to specific initiation sites and are then released.</text>
</comment>
<dbReference type="CDD" id="cd06171">
    <property type="entry name" value="Sigma70_r4"/>
    <property type="match status" value="1"/>
</dbReference>
<accession>A4XJ02</accession>
<dbReference type="KEGG" id="csc:Csac_1285"/>
<dbReference type="PANTHER" id="PTHR30385:SF7">
    <property type="entry name" value="RNA POLYMERASE SIGMA FACTOR FLIA"/>
    <property type="match status" value="1"/>
</dbReference>
<dbReference type="NCBIfam" id="TIGR02937">
    <property type="entry name" value="sigma70-ECF"/>
    <property type="match status" value="1"/>
</dbReference>
<evidence type="ECO:0000256" key="4">
    <source>
        <dbReference type="ARBA" id="ARBA00023163"/>
    </source>
</evidence>
<gene>
    <name evidence="8" type="ordered locus">Csac_1285</name>
</gene>
<keyword evidence="8" id="KW-0456">Lyase</keyword>
<dbReference type="HOGENOM" id="CLU_014793_8_1_9"/>
<keyword evidence="4 5" id="KW-0804">Transcription</keyword>
<dbReference type="PANTHER" id="PTHR30385">
    <property type="entry name" value="SIGMA FACTOR F FLAGELLAR"/>
    <property type="match status" value="1"/>
</dbReference>
<evidence type="ECO:0000259" key="6">
    <source>
        <dbReference type="PROSITE" id="PS00715"/>
    </source>
</evidence>
<name>A4XJ02_CALS8</name>
<dbReference type="Gene3D" id="1.20.140.160">
    <property type="match status" value="1"/>
</dbReference>
<dbReference type="Gene3D" id="1.10.1740.10">
    <property type="match status" value="1"/>
</dbReference>
<evidence type="ECO:0000313" key="8">
    <source>
        <dbReference type="EMBL" id="ABP66887.2"/>
    </source>
</evidence>
<keyword evidence="2 5" id="KW-0731">Sigma factor</keyword>
<evidence type="ECO:0000313" key="9">
    <source>
        <dbReference type="Proteomes" id="UP000000256"/>
    </source>
</evidence>
<dbReference type="GO" id="GO:0006352">
    <property type="term" value="P:DNA-templated transcription initiation"/>
    <property type="evidence" value="ECO:0007669"/>
    <property type="project" value="InterPro"/>
</dbReference>
<protein>
    <recommendedName>
        <fullName evidence="5">RNA polymerase sigma factor</fullName>
    </recommendedName>
</protein>
<dbReference type="GO" id="GO:0003899">
    <property type="term" value="F:DNA-directed RNA polymerase activity"/>
    <property type="evidence" value="ECO:0007669"/>
    <property type="project" value="InterPro"/>
</dbReference>
<dbReference type="InterPro" id="IPR012845">
    <property type="entry name" value="RNA_pol_sigma_FliA_WhiG"/>
</dbReference>
<feature type="domain" description="RNA polymerase sigma-70" evidence="7">
    <location>
        <begin position="221"/>
        <end position="247"/>
    </location>
</feature>
<dbReference type="PRINTS" id="PR00046">
    <property type="entry name" value="SIGMA70FCT"/>
</dbReference>
<dbReference type="SUPFAM" id="SSF88659">
    <property type="entry name" value="Sigma3 and sigma4 domains of RNA polymerase sigma factors"/>
    <property type="match status" value="2"/>
</dbReference>
<keyword evidence="9" id="KW-1185">Reference proteome</keyword>
<dbReference type="InterPro" id="IPR014284">
    <property type="entry name" value="RNA_pol_sigma-70_dom"/>
</dbReference>
<dbReference type="NCBIfam" id="TIGR02479">
    <property type="entry name" value="FliA_WhiG"/>
    <property type="match status" value="1"/>
</dbReference>
<dbReference type="InterPro" id="IPR000943">
    <property type="entry name" value="RNA_pol_sigma70"/>
</dbReference>
<dbReference type="AlphaFoldDB" id="A4XJ02"/>
<sequence length="256" mass="29593">MTAKFLRGICTMDEAFLWEKYSKTKDPKIKEQLTLRYMPLVKLIAGRMAMYFGGNVEYDDLVSYGSLGLLDAIEKYDSQKGVKFETYAYTRIRGAIIDCVRSQDWVPRSIRQKAKEVEKAYIEIEKEGKIPTDEEVAKRTGLTLSEFQKLKEKISSGMILSLEGFLEQNYEIKIGGLEDFVSHPEVFIENEELKEVLRQEIENLSENEKMVILLYYFEELSIKEIAKILGVSESRVSQLHTRALLKLRAKLEKHLG</sequence>
<dbReference type="SUPFAM" id="SSF88946">
    <property type="entry name" value="Sigma2 domain of RNA polymerase sigma factors"/>
    <property type="match status" value="1"/>
</dbReference>
<reference evidence="8 9" key="1">
    <citation type="journal article" date="2008" name="Appl. Environ. Microbiol.">
        <title>Hydrogenomics of the extremely thermophilic bacterium Caldicellulosiruptor saccharolyticus.</title>
        <authorList>
            <person name="van de Werken H.J."/>
            <person name="Verhaart M.R."/>
            <person name="VanFossen A.L."/>
            <person name="Willquist K."/>
            <person name="Lewis D.L."/>
            <person name="Nichols J.D."/>
            <person name="Goorissen H.P."/>
            <person name="Mongodin E.F."/>
            <person name="Nelson K.E."/>
            <person name="van Niel E.W."/>
            <person name="Stams A.J."/>
            <person name="Ward D.E."/>
            <person name="de Vos W.M."/>
            <person name="van der Oost J."/>
            <person name="Kelly R.M."/>
            <person name="Kengen S.W."/>
        </authorList>
    </citation>
    <scope>NUCLEOTIDE SEQUENCE [LARGE SCALE GENOMIC DNA]</scope>
    <source>
        <strain evidence="9">ATCC 43494 / DSM 8903 / Tp8T 6331</strain>
    </source>
</reference>
<proteinExistence type="inferred from homology"/>
<keyword evidence="1 5" id="KW-0805">Transcription regulation</keyword>
<organism evidence="8 9">
    <name type="scientific">Caldicellulosiruptor saccharolyticus (strain ATCC 43494 / DSM 8903 / Tp8T 6331)</name>
    <dbReference type="NCBI Taxonomy" id="351627"/>
    <lineage>
        <taxon>Bacteria</taxon>
        <taxon>Bacillati</taxon>
        <taxon>Bacillota</taxon>
        <taxon>Bacillota incertae sedis</taxon>
        <taxon>Caldicellulosiruptorales</taxon>
        <taxon>Caldicellulosiruptoraceae</taxon>
        <taxon>Caldicellulosiruptor</taxon>
    </lineage>
</organism>
<dbReference type="PROSITE" id="PS00716">
    <property type="entry name" value="SIGMA70_2"/>
    <property type="match status" value="1"/>
</dbReference>
<dbReference type="Pfam" id="PF04542">
    <property type="entry name" value="Sigma70_r2"/>
    <property type="match status" value="1"/>
</dbReference>
<evidence type="ECO:0000256" key="3">
    <source>
        <dbReference type="ARBA" id="ARBA00023125"/>
    </source>
</evidence>
<evidence type="ECO:0000256" key="2">
    <source>
        <dbReference type="ARBA" id="ARBA00023082"/>
    </source>
</evidence>
<dbReference type="EMBL" id="CP000679">
    <property type="protein sequence ID" value="ABP66887.2"/>
    <property type="molecule type" value="Genomic_DNA"/>
</dbReference>
<dbReference type="eggNOG" id="COG1191">
    <property type="taxonomic scope" value="Bacteria"/>
</dbReference>
<dbReference type="NCBIfam" id="NF005413">
    <property type="entry name" value="PRK06986.1"/>
    <property type="match status" value="1"/>
</dbReference>
<evidence type="ECO:0000259" key="7">
    <source>
        <dbReference type="PROSITE" id="PS00716"/>
    </source>
</evidence>
<dbReference type="GO" id="GO:0003677">
    <property type="term" value="F:DNA binding"/>
    <property type="evidence" value="ECO:0007669"/>
    <property type="project" value="UniProtKB-KW"/>
</dbReference>
<evidence type="ECO:0000256" key="5">
    <source>
        <dbReference type="RuleBase" id="RU362124"/>
    </source>
</evidence>
<dbReference type="STRING" id="351627.Csac_1285"/>
<dbReference type="Proteomes" id="UP000000256">
    <property type="component" value="Chromosome"/>
</dbReference>
<feature type="domain" description="RNA polymerase sigma-70" evidence="6">
    <location>
        <begin position="60"/>
        <end position="73"/>
    </location>
</feature>
<dbReference type="Pfam" id="PF04545">
    <property type="entry name" value="Sigma70_r4"/>
    <property type="match status" value="1"/>
</dbReference>
<dbReference type="GO" id="GO:0016829">
    <property type="term" value="F:lyase activity"/>
    <property type="evidence" value="ECO:0007669"/>
    <property type="project" value="UniProtKB-KW"/>
</dbReference>
<dbReference type="InterPro" id="IPR013325">
    <property type="entry name" value="RNA_pol_sigma_r2"/>
</dbReference>
<comment type="similarity">
    <text evidence="5">Belongs to the sigma-70 factor family.</text>
</comment>
<dbReference type="GO" id="GO:0016987">
    <property type="term" value="F:sigma factor activity"/>
    <property type="evidence" value="ECO:0007669"/>
    <property type="project" value="UniProtKB-KW"/>
</dbReference>
<evidence type="ECO:0000256" key="1">
    <source>
        <dbReference type="ARBA" id="ARBA00023015"/>
    </source>
</evidence>
<dbReference type="PROSITE" id="PS00715">
    <property type="entry name" value="SIGMA70_1"/>
    <property type="match status" value="1"/>
</dbReference>
<dbReference type="InterPro" id="IPR007627">
    <property type="entry name" value="RNA_pol_sigma70_r2"/>
</dbReference>
<dbReference type="InterPro" id="IPR013324">
    <property type="entry name" value="RNA_pol_sigma_r3/r4-like"/>
</dbReference>